<proteinExistence type="predicted"/>
<reference evidence="4" key="1">
    <citation type="journal article" date="2019" name="Curr. Biol.">
        <title>Genome Sequence of Striga asiatica Provides Insight into the Evolution of Plant Parasitism.</title>
        <authorList>
            <person name="Yoshida S."/>
            <person name="Kim S."/>
            <person name="Wafula E.K."/>
            <person name="Tanskanen J."/>
            <person name="Kim Y.M."/>
            <person name="Honaas L."/>
            <person name="Yang Z."/>
            <person name="Spallek T."/>
            <person name="Conn C.E."/>
            <person name="Ichihashi Y."/>
            <person name="Cheong K."/>
            <person name="Cui S."/>
            <person name="Der J.P."/>
            <person name="Gundlach H."/>
            <person name="Jiao Y."/>
            <person name="Hori C."/>
            <person name="Ishida J.K."/>
            <person name="Kasahara H."/>
            <person name="Kiba T."/>
            <person name="Kim M.S."/>
            <person name="Koo N."/>
            <person name="Laohavisit A."/>
            <person name="Lee Y.H."/>
            <person name="Lumba S."/>
            <person name="McCourt P."/>
            <person name="Mortimer J.C."/>
            <person name="Mutuku J.M."/>
            <person name="Nomura T."/>
            <person name="Sasaki-Sekimoto Y."/>
            <person name="Seto Y."/>
            <person name="Wang Y."/>
            <person name="Wakatake T."/>
            <person name="Sakakibara H."/>
            <person name="Demura T."/>
            <person name="Yamaguchi S."/>
            <person name="Yoneyama K."/>
            <person name="Manabe R.I."/>
            <person name="Nelson D.C."/>
            <person name="Schulman A.H."/>
            <person name="Timko M.P."/>
            <person name="dePamphilis C.W."/>
            <person name="Choi D."/>
            <person name="Shirasu K."/>
        </authorList>
    </citation>
    <scope>NUCLEOTIDE SEQUENCE [LARGE SCALE GENOMIC DNA]</scope>
    <source>
        <strain evidence="4">cv. UVA1</strain>
    </source>
</reference>
<protein>
    <submittedName>
        <fullName evidence="3">Aspartic proteinase-like protein 1</fullName>
    </submittedName>
</protein>
<dbReference type="Proteomes" id="UP000325081">
    <property type="component" value="Unassembled WGS sequence"/>
</dbReference>
<dbReference type="OrthoDB" id="1747528at2759"/>
<evidence type="ECO:0000313" key="3">
    <source>
        <dbReference type="EMBL" id="GER37627.1"/>
    </source>
</evidence>
<accession>A0A5A7PZT3</accession>
<evidence type="ECO:0000256" key="2">
    <source>
        <dbReference type="SAM" id="Phobius"/>
    </source>
</evidence>
<gene>
    <name evidence="3" type="ORF">STAS_14051</name>
</gene>
<keyword evidence="2" id="KW-0812">Transmembrane</keyword>
<evidence type="ECO:0000313" key="4">
    <source>
        <dbReference type="Proteomes" id="UP000325081"/>
    </source>
</evidence>
<feature type="transmembrane region" description="Helical" evidence="2">
    <location>
        <begin position="6"/>
        <end position="23"/>
    </location>
</feature>
<organism evidence="3 4">
    <name type="scientific">Striga asiatica</name>
    <name type="common">Asiatic witchweed</name>
    <name type="synonym">Buchnera asiatica</name>
    <dbReference type="NCBI Taxonomy" id="4170"/>
    <lineage>
        <taxon>Eukaryota</taxon>
        <taxon>Viridiplantae</taxon>
        <taxon>Streptophyta</taxon>
        <taxon>Embryophyta</taxon>
        <taxon>Tracheophyta</taxon>
        <taxon>Spermatophyta</taxon>
        <taxon>Magnoliopsida</taxon>
        <taxon>eudicotyledons</taxon>
        <taxon>Gunneridae</taxon>
        <taxon>Pentapetalae</taxon>
        <taxon>asterids</taxon>
        <taxon>lamiids</taxon>
        <taxon>Lamiales</taxon>
        <taxon>Orobanchaceae</taxon>
        <taxon>Buchnereae</taxon>
        <taxon>Striga</taxon>
    </lineage>
</organism>
<feature type="region of interest" description="Disordered" evidence="1">
    <location>
        <begin position="122"/>
        <end position="148"/>
    </location>
</feature>
<sequence length="175" mass="19595">MGNTNGLGALMVLFVAVDAYYYAAKPIYSSRLIHKFSDEPRNLRVPKVARRDETTPWPDNKTFGHMRALLGHNLNSTNNLMLVKGYSSLEEQNFPSIKVVFSKNQSFLIENPMFHNADDQVGEDIIDNSGEPPGDDTSPNPLLNETRNVPPAVPVEQLENLLELLHFSDFIGIVL</sequence>
<keyword evidence="2" id="KW-1133">Transmembrane helix</keyword>
<dbReference type="EMBL" id="BKCP01005405">
    <property type="protein sequence ID" value="GER37627.1"/>
    <property type="molecule type" value="Genomic_DNA"/>
</dbReference>
<name>A0A5A7PZT3_STRAF</name>
<comment type="caution">
    <text evidence="3">The sequence shown here is derived from an EMBL/GenBank/DDBJ whole genome shotgun (WGS) entry which is preliminary data.</text>
</comment>
<evidence type="ECO:0000256" key="1">
    <source>
        <dbReference type="SAM" id="MobiDB-lite"/>
    </source>
</evidence>
<keyword evidence="2" id="KW-0472">Membrane</keyword>
<feature type="compositionally biased region" description="Polar residues" evidence="1">
    <location>
        <begin position="137"/>
        <end position="147"/>
    </location>
</feature>
<keyword evidence="4" id="KW-1185">Reference proteome</keyword>
<dbReference type="AlphaFoldDB" id="A0A5A7PZT3"/>